<dbReference type="RefSeq" id="WP_206559029.1">
    <property type="nucleotide sequence ID" value="NZ_JAFKCZ010000002.1"/>
</dbReference>
<dbReference type="Proteomes" id="UP000664303">
    <property type="component" value="Unassembled WGS sequence"/>
</dbReference>
<dbReference type="EMBL" id="JAFKCZ010000002">
    <property type="protein sequence ID" value="MBN7795585.1"/>
    <property type="molecule type" value="Genomic_DNA"/>
</dbReference>
<protein>
    <recommendedName>
        <fullName evidence="4">Lipocalin-like domain-containing protein</fullName>
    </recommendedName>
</protein>
<evidence type="ECO:0008006" key="4">
    <source>
        <dbReference type="Google" id="ProtNLM"/>
    </source>
</evidence>
<keyword evidence="1" id="KW-0732">Signal</keyword>
<reference evidence="2" key="1">
    <citation type="submission" date="2021-02" db="EMBL/GenBank/DDBJ databases">
        <title>PHA producing bacteria isolated from coastal sediment in Guangdong, Shenzhen.</title>
        <authorList>
            <person name="Zheng W."/>
            <person name="Yu S."/>
            <person name="Huang Y."/>
        </authorList>
    </citation>
    <scope>NUCLEOTIDE SEQUENCE</scope>
    <source>
        <strain evidence="2">TN14-10</strain>
    </source>
</reference>
<evidence type="ECO:0000313" key="2">
    <source>
        <dbReference type="EMBL" id="MBN7795585.1"/>
    </source>
</evidence>
<name>A0A939IKL9_9GAMM</name>
<evidence type="ECO:0000313" key="3">
    <source>
        <dbReference type="Proteomes" id="UP000664303"/>
    </source>
</evidence>
<dbReference type="AlphaFoldDB" id="A0A939IKL9"/>
<proteinExistence type="predicted"/>
<accession>A0A939IKL9</accession>
<keyword evidence="3" id="KW-1185">Reference proteome</keyword>
<comment type="caution">
    <text evidence="2">The sequence shown here is derived from an EMBL/GenBank/DDBJ whole genome shotgun (WGS) entry which is preliminary data.</text>
</comment>
<gene>
    <name evidence="2" type="ORF">JYP50_03215</name>
</gene>
<feature type="signal peptide" evidence="1">
    <location>
        <begin position="1"/>
        <end position="26"/>
    </location>
</feature>
<feature type="chain" id="PRO_5038003098" description="Lipocalin-like domain-containing protein" evidence="1">
    <location>
        <begin position="27"/>
        <end position="236"/>
    </location>
</feature>
<evidence type="ECO:0000256" key="1">
    <source>
        <dbReference type="SAM" id="SignalP"/>
    </source>
</evidence>
<organism evidence="2 3">
    <name type="scientific">Parahaliea mediterranea</name>
    <dbReference type="NCBI Taxonomy" id="651086"/>
    <lineage>
        <taxon>Bacteria</taxon>
        <taxon>Pseudomonadati</taxon>
        <taxon>Pseudomonadota</taxon>
        <taxon>Gammaproteobacteria</taxon>
        <taxon>Cellvibrionales</taxon>
        <taxon>Halieaceae</taxon>
        <taxon>Parahaliea</taxon>
    </lineage>
</organism>
<sequence length="236" mass="24706">MKLTRKALLSGVAAIGLAFLPAASQADKAVGPVEGLWNYTGLTSSSGVDMPLTGIFLLADGKFLQQAVFHDGGPAPKQAMAHTGTYTATDKGIELQAGQTLSLAPAGGQALADAGATTHALDVTREGDAMTLVFGSGTVQTLEKIGDADEADIYPLENGMLAFTGGYFILVDGNAERAVTGYGTYRQEGGQLLLEVIRWAESAEGLAQNLRDVTLTARFDGQRLVLADGRIFEVQR</sequence>